<sequence length="55" mass="6661">MENTNAICWWEIHYNNIHSNNIIGYSEYVKASSRERAIQNRENHKPDFCIFFVEK</sequence>
<organism evidence="1">
    <name type="scientific">marine sediment metagenome</name>
    <dbReference type="NCBI Taxonomy" id="412755"/>
    <lineage>
        <taxon>unclassified sequences</taxon>
        <taxon>metagenomes</taxon>
        <taxon>ecological metagenomes</taxon>
    </lineage>
</organism>
<feature type="non-terminal residue" evidence="1">
    <location>
        <position position="55"/>
    </location>
</feature>
<protein>
    <submittedName>
        <fullName evidence="1">Uncharacterized protein</fullName>
    </submittedName>
</protein>
<name>A0A0F9PVH3_9ZZZZ</name>
<dbReference type="AlphaFoldDB" id="A0A0F9PVH3"/>
<evidence type="ECO:0000313" key="1">
    <source>
        <dbReference type="EMBL" id="KKN05071.1"/>
    </source>
</evidence>
<proteinExistence type="predicted"/>
<comment type="caution">
    <text evidence="1">The sequence shown here is derived from an EMBL/GenBank/DDBJ whole genome shotgun (WGS) entry which is preliminary data.</text>
</comment>
<dbReference type="EMBL" id="LAZR01004847">
    <property type="protein sequence ID" value="KKN05071.1"/>
    <property type="molecule type" value="Genomic_DNA"/>
</dbReference>
<gene>
    <name evidence="1" type="ORF">LCGC14_1091140</name>
</gene>
<reference evidence="1" key="1">
    <citation type="journal article" date="2015" name="Nature">
        <title>Complex archaea that bridge the gap between prokaryotes and eukaryotes.</title>
        <authorList>
            <person name="Spang A."/>
            <person name="Saw J.H."/>
            <person name="Jorgensen S.L."/>
            <person name="Zaremba-Niedzwiedzka K."/>
            <person name="Martijn J."/>
            <person name="Lind A.E."/>
            <person name="van Eijk R."/>
            <person name="Schleper C."/>
            <person name="Guy L."/>
            <person name="Ettema T.J."/>
        </authorList>
    </citation>
    <scope>NUCLEOTIDE SEQUENCE</scope>
</reference>
<accession>A0A0F9PVH3</accession>